<dbReference type="RefSeq" id="WP_171152214.1">
    <property type="nucleotide sequence ID" value="NZ_JABENB010000001.1"/>
</dbReference>
<evidence type="ECO:0000313" key="2">
    <source>
        <dbReference type="EMBL" id="NNG38476.1"/>
    </source>
</evidence>
<dbReference type="Pfam" id="PF20225">
    <property type="entry name" value="DUF6584"/>
    <property type="match status" value="1"/>
</dbReference>
<evidence type="ECO:0000313" key="3">
    <source>
        <dbReference type="Proteomes" id="UP000557772"/>
    </source>
</evidence>
<protein>
    <submittedName>
        <fullName evidence="2">Uncharacterized protein</fullName>
    </submittedName>
</protein>
<feature type="transmembrane region" description="Helical" evidence="1">
    <location>
        <begin position="136"/>
        <end position="159"/>
    </location>
</feature>
<name>A0A849AFX3_9MICO</name>
<keyword evidence="1" id="KW-0472">Membrane</keyword>
<dbReference type="AlphaFoldDB" id="A0A849AFX3"/>
<evidence type="ECO:0000256" key="1">
    <source>
        <dbReference type="SAM" id="Phobius"/>
    </source>
</evidence>
<comment type="caution">
    <text evidence="2">The sequence shown here is derived from an EMBL/GenBank/DDBJ whole genome shotgun (WGS) entry which is preliminary data.</text>
</comment>
<proteinExistence type="predicted"/>
<dbReference type="InterPro" id="IPR046491">
    <property type="entry name" value="DUF6584"/>
</dbReference>
<sequence length="160" mass="17298">MSSAIERARADVGAGRLWKARDRLVGLLLQRQDDEVLDLLADVYYRMGDLPAAGALWFVTGRDDDSAHVAGAAWRQRYGGPHAQWHSIPPPVRAAVDRHHLAQLRSAARQDAGPGKQLDKDTVLSEGGGWGGTAGCLLLIALVVVLMLVGAFTIAQWILQ</sequence>
<dbReference type="EMBL" id="JABENB010000001">
    <property type="protein sequence ID" value="NNG38476.1"/>
    <property type="molecule type" value="Genomic_DNA"/>
</dbReference>
<dbReference type="Proteomes" id="UP000557772">
    <property type="component" value="Unassembled WGS sequence"/>
</dbReference>
<keyword evidence="1" id="KW-0812">Transmembrane</keyword>
<gene>
    <name evidence="2" type="ORF">HJ588_04200</name>
</gene>
<reference evidence="2 3" key="1">
    <citation type="submission" date="2020-05" db="EMBL/GenBank/DDBJ databases">
        <title>Flexivirga sp. ID2601S isolated from air conditioner.</title>
        <authorList>
            <person name="Kim D.H."/>
        </authorList>
    </citation>
    <scope>NUCLEOTIDE SEQUENCE [LARGE SCALE GENOMIC DNA]</scope>
    <source>
        <strain evidence="2 3">ID2601S</strain>
    </source>
</reference>
<accession>A0A849AFX3</accession>
<keyword evidence="1" id="KW-1133">Transmembrane helix</keyword>
<keyword evidence="3" id="KW-1185">Reference proteome</keyword>
<organism evidence="2 3">
    <name type="scientific">Flexivirga aerilata</name>
    <dbReference type="NCBI Taxonomy" id="1656889"/>
    <lineage>
        <taxon>Bacteria</taxon>
        <taxon>Bacillati</taxon>
        <taxon>Actinomycetota</taxon>
        <taxon>Actinomycetes</taxon>
        <taxon>Micrococcales</taxon>
        <taxon>Dermacoccaceae</taxon>
        <taxon>Flexivirga</taxon>
    </lineage>
</organism>